<evidence type="ECO:0000313" key="2">
    <source>
        <dbReference type="EMBL" id="TKC42070.1"/>
    </source>
</evidence>
<keyword evidence="1" id="KW-0732">Signal</keyword>
<dbReference type="InterPro" id="IPR003942">
    <property type="entry name" value="LRDF"/>
</dbReference>
<evidence type="ECO:0008006" key="4">
    <source>
        <dbReference type="Google" id="ProtNLM"/>
    </source>
</evidence>
<dbReference type="GO" id="GO:0005160">
    <property type="term" value="F:transforming growth factor beta receptor binding"/>
    <property type="evidence" value="ECO:0007669"/>
    <property type="project" value="InterPro"/>
</dbReference>
<proteinExistence type="predicted"/>
<organism evidence="2 3">
    <name type="scientific">Monodon monoceros</name>
    <name type="common">Narwhal</name>
    <name type="synonym">Ceratodon monodon</name>
    <dbReference type="NCBI Taxonomy" id="40151"/>
    <lineage>
        <taxon>Eukaryota</taxon>
        <taxon>Metazoa</taxon>
        <taxon>Chordata</taxon>
        <taxon>Craniata</taxon>
        <taxon>Vertebrata</taxon>
        <taxon>Euteleostomi</taxon>
        <taxon>Mammalia</taxon>
        <taxon>Eutheria</taxon>
        <taxon>Laurasiatheria</taxon>
        <taxon>Artiodactyla</taxon>
        <taxon>Whippomorpha</taxon>
        <taxon>Cetacea</taxon>
        <taxon>Odontoceti</taxon>
        <taxon>Monodontidae</taxon>
        <taxon>Monodon</taxon>
    </lineage>
</organism>
<evidence type="ECO:0000256" key="1">
    <source>
        <dbReference type="SAM" id="SignalP"/>
    </source>
</evidence>
<dbReference type="SUPFAM" id="SSF57501">
    <property type="entry name" value="Cystine-knot cytokines"/>
    <property type="match status" value="1"/>
</dbReference>
<accession>A0A4V5P806</accession>
<protein>
    <recommendedName>
        <fullName evidence="4">TGF-beta family profile domain-containing protein</fullName>
    </recommendedName>
</protein>
<feature type="chain" id="PRO_5020310355" description="TGF-beta family profile domain-containing protein" evidence="1">
    <location>
        <begin position="22"/>
        <end position="221"/>
    </location>
</feature>
<comment type="caution">
    <text evidence="2">The sequence shown here is derived from an EMBL/GenBank/DDBJ whole genome shotgun (WGS) entry which is preliminary data.</text>
</comment>
<name>A0A4V5P806_MONMO</name>
<gene>
    <name evidence="2" type="ORF">EI555_011841</name>
</gene>
<evidence type="ECO:0000313" key="3">
    <source>
        <dbReference type="Proteomes" id="UP000308365"/>
    </source>
</evidence>
<reference evidence="3" key="1">
    <citation type="journal article" date="2019" name="IScience">
        <title>Narwhal Genome Reveals Long-Term Low Genetic Diversity despite Current Large Abundance Size.</title>
        <authorList>
            <person name="Westbury M.V."/>
            <person name="Petersen B."/>
            <person name="Garde E."/>
            <person name="Heide-Jorgensen M.P."/>
            <person name="Lorenzen E.D."/>
        </authorList>
    </citation>
    <scope>NUCLEOTIDE SEQUENCE [LARGE SCALE GENOMIC DNA]</scope>
</reference>
<dbReference type="PRINTS" id="PR01427">
    <property type="entry name" value="TGFBETA4"/>
</dbReference>
<dbReference type="InterPro" id="IPR029034">
    <property type="entry name" value="Cystine-knot_cytokine"/>
</dbReference>
<dbReference type="AlphaFoldDB" id="A0A4V5P806"/>
<dbReference type="Proteomes" id="UP000308365">
    <property type="component" value="Unassembled WGS sequence"/>
</dbReference>
<sequence length="221" mass="24785">MRPLWLCWALWALPLAGPGVALTEERVLGSLLRQLRLSEAPVLDEADVERLIIPAHVRAQYVALLQRSHGARSRGKRFSQSFRGEALPPYCSLVLAGWGWGACSGEAIWGRRVHRAMRRDHGLRSWTKAKASEKMRMETRKQNQWERCVGTCQQPPESLTFKWPFLGPRQCIASETTSLPMIVSIPEGGKPRPQVVSLPNMRVQKCSCASDGAPVPRKLEP</sequence>
<dbReference type="EMBL" id="RWIC01000581">
    <property type="protein sequence ID" value="TKC42070.1"/>
    <property type="molecule type" value="Genomic_DNA"/>
</dbReference>
<feature type="signal peptide" evidence="1">
    <location>
        <begin position="1"/>
        <end position="21"/>
    </location>
</feature>